<dbReference type="Gene3D" id="2.40.50.90">
    <property type="match status" value="1"/>
</dbReference>
<reference evidence="7" key="3">
    <citation type="submission" date="2025-09" db="UniProtKB">
        <authorList>
            <consortium name="Ensembl"/>
        </authorList>
    </citation>
    <scope>IDENTIFICATION</scope>
</reference>
<dbReference type="AlphaFoldDB" id="A0A7N4PUU8"/>
<keyword evidence="2" id="KW-0812">Transmembrane</keyword>
<dbReference type="GeneTree" id="ENSGT00390000004493"/>
<dbReference type="InterPro" id="IPR035437">
    <property type="entry name" value="SNase_OB-fold_sf"/>
</dbReference>
<sequence>MRAEGPGRQPAVGRARCLLGHRLPAPPLTARRLLGLEKAIGEAESRTGPARLTVSTGASGSGGLGKQRRRRRPASVDRRRRRRRRRPSPLGEPRPSTCASTLAMEEEEEEESEYWLPPDALEQPPEPSLDYLPMSNMLSRTVPSQRPIPPRSQLQSENQPSSRAGPSPENSPTPPTEALEGPGSSRIEMESLSPEPAEAGVVTDFNVVATLSQWADDNLCLIRNVSTGMAVVGLMLFARSIKLTTKFINASDIPVEFIKNNVRLRGRLRRITKMGLELEHIPITIPLISPWRRQPYGVLLVKIAGVDLTEDGHLWLKKEIKPFETLWFQLLARDNSSLLCYLLMNRGLYFNVSLNEEILRRGLGRTVLIKQLDHNSRIYWTVHKRLLRAELKAIRRGEGIWKEDTEKQNYIAKFKGSWREIWSRDNPFHRRILWELNKQKSQFQVLKSQYKKYKERLTNSNFMLKVREFLNHAKHGKKW</sequence>
<keyword evidence="8" id="KW-1185">Reference proteome</keyword>
<evidence type="ECO:0000256" key="6">
    <source>
        <dbReference type="SAM" id="MobiDB-lite"/>
    </source>
</evidence>
<feature type="compositionally biased region" description="Acidic residues" evidence="6">
    <location>
        <begin position="104"/>
        <end position="113"/>
    </location>
</feature>
<gene>
    <name evidence="7" type="primary">C3H3orf33</name>
</gene>
<accession>A0A7N4PUU8</accession>
<keyword evidence="4" id="KW-0007">Acetylation</keyword>
<dbReference type="PANTHER" id="PTHR28434:SF1">
    <property type="entry name" value="PROTEIN C3ORF33"/>
    <property type="match status" value="1"/>
</dbReference>
<organism evidence="7 8">
    <name type="scientific">Sarcophilus harrisii</name>
    <name type="common">Tasmanian devil</name>
    <name type="synonym">Sarcophilus laniarius</name>
    <dbReference type="NCBI Taxonomy" id="9305"/>
    <lineage>
        <taxon>Eukaryota</taxon>
        <taxon>Metazoa</taxon>
        <taxon>Chordata</taxon>
        <taxon>Craniata</taxon>
        <taxon>Vertebrata</taxon>
        <taxon>Euteleostomi</taxon>
        <taxon>Mammalia</taxon>
        <taxon>Metatheria</taxon>
        <taxon>Dasyuromorphia</taxon>
        <taxon>Dasyuridae</taxon>
        <taxon>Sarcophilus</taxon>
    </lineage>
</organism>
<protein>
    <submittedName>
        <fullName evidence="7">Uncharacterized protein</fullName>
    </submittedName>
</protein>
<evidence type="ECO:0000256" key="2">
    <source>
        <dbReference type="ARBA" id="ARBA00022692"/>
    </source>
</evidence>
<dbReference type="Proteomes" id="UP000007648">
    <property type="component" value="Unassembled WGS sequence"/>
</dbReference>
<evidence type="ECO:0000256" key="4">
    <source>
        <dbReference type="ARBA" id="ARBA00022990"/>
    </source>
</evidence>
<evidence type="ECO:0000256" key="1">
    <source>
        <dbReference type="ARBA" id="ARBA00004167"/>
    </source>
</evidence>
<evidence type="ECO:0000256" key="3">
    <source>
        <dbReference type="ARBA" id="ARBA00022989"/>
    </source>
</evidence>
<keyword evidence="5" id="KW-0472">Membrane</keyword>
<dbReference type="GO" id="GO:0005615">
    <property type="term" value="C:extracellular space"/>
    <property type="evidence" value="ECO:0007669"/>
    <property type="project" value="TreeGrafter"/>
</dbReference>
<evidence type="ECO:0000313" key="7">
    <source>
        <dbReference type="Ensembl" id="ENSSHAP00000043836.1"/>
    </source>
</evidence>
<dbReference type="FunFam" id="2.40.50.90:FF:000024">
    <property type="entry name" value="Chromosome 3 C3orf33 homolog"/>
    <property type="match status" value="1"/>
</dbReference>
<reference evidence="7" key="2">
    <citation type="submission" date="2025-08" db="UniProtKB">
        <authorList>
            <consortium name="Ensembl"/>
        </authorList>
    </citation>
    <scope>IDENTIFICATION</scope>
</reference>
<dbReference type="GO" id="GO:0016020">
    <property type="term" value="C:membrane"/>
    <property type="evidence" value="ECO:0007669"/>
    <property type="project" value="UniProtKB-SubCell"/>
</dbReference>
<feature type="compositionally biased region" description="Basic residues" evidence="6">
    <location>
        <begin position="66"/>
        <end position="87"/>
    </location>
</feature>
<proteinExistence type="predicted"/>
<dbReference type="InParanoid" id="A0A7N4PUU8"/>
<comment type="subcellular location">
    <subcellularLocation>
        <location evidence="1">Membrane</location>
        <topology evidence="1">Single-pass membrane protein</topology>
    </subcellularLocation>
</comment>
<dbReference type="PANTHER" id="PTHR28434">
    <property type="entry name" value="PROTEIN C3ORF33"/>
    <property type="match status" value="1"/>
</dbReference>
<dbReference type="Ensembl" id="ENSSHAT00000044981.1">
    <property type="protein sequence ID" value="ENSSHAP00000043836.1"/>
    <property type="gene ID" value="ENSSHAG00000028439.1"/>
</dbReference>
<feature type="region of interest" description="Disordered" evidence="6">
    <location>
        <begin position="41"/>
        <end position="196"/>
    </location>
</feature>
<dbReference type="SUPFAM" id="SSF50199">
    <property type="entry name" value="Staphylococcal nuclease"/>
    <property type="match status" value="1"/>
</dbReference>
<dbReference type="FunCoup" id="A0A7N4PUU8">
    <property type="interactions" value="395"/>
</dbReference>
<feature type="compositionally biased region" description="Polar residues" evidence="6">
    <location>
        <begin position="152"/>
        <end position="164"/>
    </location>
</feature>
<evidence type="ECO:0000256" key="5">
    <source>
        <dbReference type="ARBA" id="ARBA00023136"/>
    </source>
</evidence>
<name>A0A7N4PUU8_SARHA</name>
<evidence type="ECO:0000313" key="8">
    <source>
        <dbReference type="Proteomes" id="UP000007648"/>
    </source>
</evidence>
<keyword evidence="3" id="KW-1133">Transmembrane helix</keyword>
<reference evidence="7 8" key="1">
    <citation type="journal article" date="2011" name="Proc. Natl. Acad. Sci. U.S.A.">
        <title>Genetic diversity and population structure of the endangered marsupial Sarcophilus harrisii (Tasmanian devil).</title>
        <authorList>
            <person name="Miller W."/>
            <person name="Hayes V.M."/>
            <person name="Ratan A."/>
            <person name="Petersen D.C."/>
            <person name="Wittekindt N.E."/>
            <person name="Miller J."/>
            <person name="Walenz B."/>
            <person name="Knight J."/>
            <person name="Qi J."/>
            <person name="Zhao F."/>
            <person name="Wang Q."/>
            <person name="Bedoya-Reina O.C."/>
            <person name="Katiyar N."/>
            <person name="Tomsho L.P."/>
            <person name="Kasson L.M."/>
            <person name="Hardie R.A."/>
            <person name="Woodbridge P."/>
            <person name="Tindall E.A."/>
            <person name="Bertelsen M.F."/>
            <person name="Dixon D."/>
            <person name="Pyecroft S."/>
            <person name="Helgen K.M."/>
            <person name="Lesk A.M."/>
            <person name="Pringle T.H."/>
            <person name="Patterson N."/>
            <person name="Zhang Y."/>
            <person name="Kreiss A."/>
            <person name="Woods G.M."/>
            <person name="Jones M.E."/>
            <person name="Schuster S.C."/>
        </authorList>
    </citation>
    <scope>NUCLEOTIDE SEQUENCE [LARGE SCALE GENOMIC DNA]</scope>
</reference>
<dbReference type="InterPro" id="IPR042421">
    <property type="entry name" value="C3orf33-like"/>
</dbReference>